<name>A0ABQ9WE80_SAGOE</name>
<keyword evidence="2" id="KW-1185">Reference proteome</keyword>
<dbReference type="SUPFAM" id="SSF101478">
    <property type="entry name" value="ADP-ribosylglycohydrolase"/>
    <property type="match status" value="1"/>
</dbReference>
<dbReference type="PANTHER" id="PTHR16222:SF23">
    <property type="entry name" value="INACTIVE ADP-RIBOSYLTRANSFERASE ARH2"/>
    <property type="match status" value="1"/>
</dbReference>
<dbReference type="Proteomes" id="UP001266305">
    <property type="component" value="Unassembled WGS sequence"/>
</dbReference>
<protein>
    <submittedName>
        <fullName evidence="1">[Protein ADP-ribosylarginine] hydrolase-like protein 1</fullName>
    </submittedName>
</protein>
<comment type="caution">
    <text evidence="1">The sequence shown here is derived from an EMBL/GenBank/DDBJ whole genome shotgun (WGS) entry which is preliminary data.</text>
</comment>
<gene>
    <name evidence="1" type="primary">ADPRHL1_2</name>
    <name evidence="1" type="ORF">P7K49_000058</name>
</gene>
<organism evidence="1 2">
    <name type="scientific">Saguinus oedipus</name>
    <name type="common">Cotton-top tamarin</name>
    <name type="synonym">Oedipomidas oedipus</name>
    <dbReference type="NCBI Taxonomy" id="9490"/>
    <lineage>
        <taxon>Eukaryota</taxon>
        <taxon>Metazoa</taxon>
        <taxon>Chordata</taxon>
        <taxon>Craniata</taxon>
        <taxon>Vertebrata</taxon>
        <taxon>Euteleostomi</taxon>
        <taxon>Mammalia</taxon>
        <taxon>Eutheria</taxon>
        <taxon>Euarchontoglires</taxon>
        <taxon>Primates</taxon>
        <taxon>Haplorrhini</taxon>
        <taxon>Platyrrhini</taxon>
        <taxon>Cebidae</taxon>
        <taxon>Callitrichinae</taxon>
        <taxon>Saguinus</taxon>
    </lineage>
</organism>
<accession>A0ABQ9WE80</accession>
<dbReference type="EMBL" id="JASSZA010000001">
    <property type="protein sequence ID" value="KAK2118672.1"/>
    <property type="molecule type" value="Genomic_DNA"/>
</dbReference>
<dbReference type="InterPro" id="IPR050792">
    <property type="entry name" value="ADP-ribosylglycohydrolase"/>
</dbReference>
<reference evidence="1 2" key="1">
    <citation type="submission" date="2023-05" db="EMBL/GenBank/DDBJ databases">
        <title>B98-5 Cell Line De Novo Hybrid Assembly: An Optical Mapping Approach.</title>
        <authorList>
            <person name="Kananen K."/>
            <person name="Auerbach J.A."/>
            <person name="Kautto E."/>
            <person name="Blachly J.S."/>
        </authorList>
    </citation>
    <scope>NUCLEOTIDE SEQUENCE [LARGE SCALE GENOMIC DNA]</scope>
    <source>
        <strain evidence="1">B95-8</strain>
        <tissue evidence="1">Cell line</tissue>
    </source>
</reference>
<dbReference type="Gene3D" id="1.10.4080.10">
    <property type="entry name" value="ADP-ribosylation/Crystallin J1"/>
    <property type="match status" value="1"/>
</dbReference>
<evidence type="ECO:0000313" key="1">
    <source>
        <dbReference type="EMBL" id="KAK2118672.1"/>
    </source>
</evidence>
<proteinExistence type="predicted"/>
<sequence length="79" mass="8320">MGAWQEEVLPTSGAISPGALAEAVAAHRESAATGTIAGCLFGLLYGLDLVPKGLYQDLEDKQKLEDLGAALYRLSTEEK</sequence>
<evidence type="ECO:0000313" key="2">
    <source>
        <dbReference type="Proteomes" id="UP001266305"/>
    </source>
</evidence>
<dbReference type="InterPro" id="IPR036705">
    <property type="entry name" value="Ribosyl_crysJ1_sf"/>
</dbReference>
<dbReference type="PANTHER" id="PTHR16222">
    <property type="entry name" value="ADP-RIBOSYLGLYCOHYDROLASE"/>
    <property type="match status" value="1"/>
</dbReference>